<feature type="transmembrane region" description="Helical" evidence="7">
    <location>
        <begin position="256"/>
        <end position="276"/>
    </location>
</feature>
<evidence type="ECO:0000256" key="6">
    <source>
        <dbReference type="SAM" id="MobiDB-lite"/>
    </source>
</evidence>
<protein>
    <recommendedName>
        <fullName evidence="10">Major facilitator superfamily (MFS) profile domain-containing protein</fullName>
    </recommendedName>
</protein>
<accession>A0A139GU36</accession>
<keyword evidence="9" id="KW-1185">Reference proteome</keyword>
<feature type="transmembrane region" description="Helical" evidence="7">
    <location>
        <begin position="441"/>
        <end position="461"/>
    </location>
</feature>
<name>A0A139GU36_9PEZI</name>
<dbReference type="PANTHER" id="PTHR43791:SF27">
    <property type="entry name" value="TRANSPORTER, PUTATIVE (AFU_ORTHOLOGUE AFUA_2G15730)-RELATED"/>
    <property type="match status" value="1"/>
</dbReference>
<dbReference type="FunFam" id="1.20.1250.20:FF:000018">
    <property type="entry name" value="MFS transporter permease"/>
    <property type="match status" value="1"/>
</dbReference>
<feature type="transmembrane region" description="Helical" evidence="7">
    <location>
        <begin position="221"/>
        <end position="244"/>
    </location>
</feature>
<evidence type="ECO:0000313" key="9">
    <source>
        <dbReference type="Proteomes" id="UP000070133"/>
    </source>
</evidence>
<dbReference type="OrthoDB" id="2985014at2759"/>
<evidence type="ECO:0000256" key="3">
    <source>
        <dbReference type="ARBA" id="ARBA00022692"/>
    </source>
</evidence>
<evidence type="ECO:0000256" key="7">
    <source>
        <dbReference type="SAM" id="Phobius"/>
    </source>
</evidence>
<keyword evidence="4 7" id="KW-1133">Transmembrane helix</keyword>
<keyword evidence="3 7" id="KW-0812">Transmembrane</keyword>
<keyword evidence="2" id="KW-0813">Transport</keyword>
<feature type="transmembrane region" description="Helical" evidence="7">
    <location>
        <begin position="168"/>
        <end position="189"/>
    </location>
</feature>
<reference evidence="8 9" key="1">
    <citation type="submission" date="2015-07" db="EMBL/GenBank/DDBJ databases">
        <title>Comparative genomics of the Sigatoka disease complex on banana suggests a link between parallel evolutionary changes in Pseudocercospora fijiensis and Pseudocercospora eumusae and increased virulence on the banana host.</title>
        <authorList>
            <person name="Chang T.-C."/>
            <person name="Salvucci A."/>
            <person name="Crous P.W."/>
            <person name="Stergiopoulos I."/>
        </authorList>
    </citation>
    <scope>NUCLEOTIDE SEQUENCE [LARGE SCALE GENOMIC DNA]</scope>
    <source>
        <strain evidence="8 9">CBS 114824</strain>
    </source>
</reference>
<comment type="subcellular location">
    <subcellularLocation>
        <location evidence="1">Membrane</location>
        <topology evidence="1">Multi-pass membrane protein</topology>
    </subcellularLocation>
</comment>
<evidence type="ECO:0000256" key="5">
    <source>
        <dbReference type="ARBA" id="ARBA00023136"/>
    </source>
</evidence>
<dbReference type="EMBL" id="LFZN01000396">
    <property type="protein sequence ID" value="KXS93726.1"/>
    <property type="molecule type" value="Genomic_DNA"/>
</dbReference>
<proteinExistence type="predicted"/>
<feature type="transmembrane region" description="Helical" evidence="7">
    <location>
        <begin position="467"/>
        <end position="489"/>
    </location>
</feature>
<sequence length="585" mass="64661">MDMSTSKYQPANGSDIHSSPPSPADRVFTPASDKDSADHLKHTENEFALEEVGRDGRRVIYEASEDAVAGAQKSDEDEEGDDDDDDDDDDGIDNALLAQGRQPSRASSAHSFELYTPDEEKAVIRKLDVKLALYVAFLYMMSFLDRSNLGNANVAGLSADLNLTDDRFQWLITAFYITYIAFEWMTLCYKIFRPHVFISCCVAAWGIIASLQSLVGNFGFLIVLRMLLGIGEAAFTGIPFYLSFFYKREELAFRTGIFVAAAPLATSFASGLAWIIVKFGDLLPIANWRLIFLVEGFPACIAAVWTYYWLPDSPGQARWLNSRERKIAKLRKRKETSIDANVGGLHSSGAAATRHERGFRWDQVKQTLIDPKAYVTASMFFCVNVGFGSVPVFLPVILKDAGYSRVAAEGLSSIPMLVAFVVVLLTAWLSDRHRNRSVPLIAHGLLATSGYLFLAMAGPHAGHTLRYLAFFPICAGLFSCVTLIVTWTVNNQPSDEAKGTGMALMQYIGQCGPILGTRVFREVDAPYFVKGMLVGGAAMFMVSALSLILRVYLNRENARRGRRWSAKPGQDLAVEPIAKEFVFIT</sequence>
<feature type="compositionally biased region" description="Basic and acidic residues" evidence="6">
    <location>
        <begin position="32"/>
        <end position="60"/>
    </location>
</feature>
<keyword evidence="5 7" id="KW-0472">Membrane</keyword>
<evidence type="ECO:0000313" key="8">
    <source>
        <dbReference type="EMBL" id="KXS93726.1"/>
    </source>
</evidence>
<feature type="transmembrane region" description="Helical" evidence="7">
    <location>
        <begin position="410"/>
        <end position="429"/>
    </location>
</feature>
<dbReference type="FunFam" id="1.20.1250.20:FF:000013">
    <property type="entry name" value="MFS general substrate transporter"/>
    <property type="match status" value="1"/>
</dbReference>
<dbReference type="InterPro" id="IPR036259">
    <property type="entry name" value="MFS_trans_sf"/>
</dbReference>
<dbReference type="PANTHER" id="PTHR43791">
    <property type="entry name" value="PERMEASE-RELATED"/>
    <property type="match status" value="1"/>
</dbReference>
<evidence type="ECO:0000256" key="1">
    <source>
        <dbReference type="ARBA" id="ARBA00004141"/>
    </source>
</evidence>
<dbReference type="AlphaFoldDB" id="A0A139GU36"/>
<organism evidence="8 9">
    <name type="scientific">Pseudocercospora eumusae</name>
    <dbReference type="NCBI Taxonomy" id="321146"/>
    <lineage>
        <taxon>Eukaryota</taxon>
        <taxon>Fungi</taxon>
        <taxon>Dikarya</taxon>
        <taxon>Ascomycota</taxon>
        <taxon>Pezizomycotina</taxon>
        <taxon>Dothideomycetes</taxon>
        <taxon>Dothideomycetidae</taxon>
        <taxon>Mycosphaerellales</taxon>
        <taxon>Mycosphaerellaceae</taxon>
        <taxon>Pseudocercospora</taxon>
    </lineage>
</organism>
<feature type="compositionally biased region" description="Polar residues" evidence="6">
    <location>
        <begin position="101"/>
        <end position="110"/>
    </location>
</feature>
<feature type="transmembrane region" description="Helical" evidence="7">
    <location>
        <begin position="131"/>
        <end position="148"/>
    </location>
</feature>
<feature type="transmembrane region" description="Helical" evidence="7">
    <location>
        <begin position="288"/>
        <end position="310"/>
    </location>
</feature>
<feature type="region of interest" description="Disordered" evidence="6">
    <location>
        <begin position="1"/>
        <end position="111"/>
    </location>
</feature>
<feature type="transmembrane region" description="Helical" evidence="7">
    <location>
        <begin position="532"/>
        <end position="553"/>
    </location>
</feature>
<evidence type="ECO:0008006" key="10">
    <source>
        <dbReference type="Google" id="ProtNLM"/>
    </source>
</evidence>
<evidence type="ECO:0000256" key="2">
    <source>
        <dbReference type="ARBA" id="ARBA00022448"/>
    </source>
</evidence>
<feature type="transmembrane region" description="Helical" evidence="7">
    <location>
        <begin position="373"/>
        <end position="398"/>
    </location>
</feature>
<dbReference type="GO" id="GO:0022857">
    <property type="term" value="F:transmembrane transporter activity"/>
    <property type="evidence" value="ECO:0007669"/>
    <property type="project" value="InterPro"/>
</dbReference>
<dbReference type="Gene3D" id="1.20.1250.20">
    <property type="entry name" value="MFS general substrate transporter like domains"/>
    <property type="match status" value="2"/>
</dbReference>
<dbReference type="Proteomes" id="UP000070133">
    <property type="component" value="Unassembled WGS sequence"/>
</dbReference>
<dbReference type="SUPFAM" id="SSF103473">
    <property type="entry name" value="MFS general substrate transporter"/>
    <property type="match status" value="1"/>
</dbReference>
<evidence type="ECO:0000256" key="4">
    <source>
        <dbReference type="ARBA" id="ARBA00022989"/>
    </source>
</evidence>
<dbReference type="GO" id="GO:0016020">
    <property type="term" value="C:membrane"/>
    <property type="evidence" value="ECO:0007669"/>
    <property type="project" value="UniProtKB-SubCell"/>
</dbReference>
<dbReference type="InterPro" id="IPR011701">
    <property type="entry name" value="MFS"/>
</dbReference>
<feature type="compositionally biased region" description="Polar residues" evidence="6">
    <location>
        <begin position="1"/>
        <end position="19"/>
    </location>
</feature>
<gene>
    <name evidence="8" type="ORF">AC578_9499</name>
</gene>
<dbReference type="Pfam" id="PF07690">
    <property type="entry name" value="MFS_1"/>
    <property type="match status" value="1"/>
</dbReference>
<feature type="compositionally biased region" description="Acidic residues" evidence="6">
    <location>
        <begin position="75"/>
        <end position="92"/>
    </location>
</feature>
<comment type="caution">
    <text evidence="8">The sequence shown here is derived from an EMBL/GenBank/DDBJ whole genome shotgun (WGS) entry which is preliminary data.</text>
</comment>